<reference evidence="5 6" key="1">
    <citation type="journal article" date="2013" name="MBio">
        <title>Genome sequencing of the plant pathogen Taphrina deformans, the causal agent of peach leaf curl.</title>
        <authorList>
            <person name="Cisse O.H."/>
            <person name="Almeida J.M.G.C.F."/>
            <person name="Fonseca A."/>
            <person name="Kumar A.A."/>
            <person name="Salojaervi J."/>
            <person name="Overmyer K."/>
            <person name="Hauser P.M."/>
            <person name="Pagni M."/>
        </authorList>
    </citation>
    <scope>NUCLEOTIDE SEQUENCE [LARGE SCALE GENOMIC DNA]</scope>
    <source>
        <strain evidence="6">PYCC 5710 / ATCC 11124 / CBS 356.35 / IMI 108563 / JCM 9778 / NBRC 8474</strain>
    </source>
</reference>
<dbReference type="VEuPathDB" id="FungiDB:TAPDE_003130"/>
<keyword evidence="2" id="KW-0489">Methyltransferase</keyword>
<protein>
    <submittedName>
        <fullName evidence="5">Nicotinamide N-methyltransferase</fullName>
    </submittedName>
</protein>
<dbReference type="GO" id="GO:0008757">
    <property type="term" value="F:S-adenosylmethionine-dependent methyltransferase activity"/>
    <property type="evidence" value="ECO:0007669"/>
    <property type="project" value="UniProtKB-ARBA"/>
</dbReference>
<dbReference type="eggNOG" id="KOG2920">
    <property type="taxonomic scope" value="Eukaryota"/>
</dbReference>
<dbReference type="EMBL" id="CAHR02000116">
    <property type="protein sequence ID" value="CCG82991.1"/>
    <property type="molecule type" value="Genomic_DNA"/>
</dbReference>
<sequence length="245" mass="27778">MSDEEYDGLDMFHEEDTPLPDPVFQSFERLDGQSLSVRLVGQSPLWGHLLWSAGKIMANYLDQNISIIKGKNVLELGAAGALPSLISALNSAKLVVATDYPDADLLYNMQYNLDHCPGIDHDRVFAEGYIWGREVDELLSKTKQEKYDLLLLSDLVFNHQAHPDLLKTCRSCLSDRPGSQVLVFYTHHRPHLADKDDAFLALAPEYGFRVEKVVEDVSEKNVMFEEDGGSREVRSTVHGYRFTWF</sequence>
<evidence type="ECO:0000256" key="4">
    <source>
        <dbReference type="ARBA" id="ARBA00022691"/>
    </source>
</evidence>
<proteinExistence type="predicted"/>
<dbReference type="InterPro" id="IPR025784">
    <property type="entry name" value="EFM7"/>
</dbReference>
<dbReference type="Pfam" id="PF10294">
    <property type="entry name" value="Methyltransf_16"/>
    <property type="match status" value="1"/>
</dbReference>
<dbReference type="InterPro" id="IPR029063">
    <property type="entry name" value="SAM-dependent_MTases_sf"/>
</dbReference>
<dbReference type="PANTHER" id="PTHR14614:SF10">
    <property type="entry name" value="PROTEIN N-TERMINAL AND LYSINE N-METHYLTRANSFERASE EFM7"/>
    <property type="match status" value="1"/>
</dbReference>
<dbReference type="STRING" id="1097556.R4XET8"/>
<evidence type="ECO:0000313" key="6">
    <source>
        <dbReference type="Proteomes" id="UP000013776"/>
    </source>
</evidence>
<dbReference type="Gene3D" id="3.40.50.150">
    <property type="entry name" value="Vaccinia Virus protein VP39"/>
    <property type="match status" value="1"/>
</dbReference>
<keyword evidence="4" id="KW-0949">S-adenosyl-L-methionine</keyword>
<dbReference type="InterPro" id="IPR019410">
    <property type="entry name" value="Methyltransf_16"/>
</dbReference>
<keyword evidence="3" id="KW-0808">Transferase</keyword>
<dbReference type="SUPFAM" id="SSF53335">
    <property type="entry name" value="S-adenosyl-L-methionine-dependent methyltransferases"/>
    <property type="match status" value="1"/>
</dbReference>
<keyword evidence="6" id="KW-1185">Reference proteome</keyword>
<accession>R4XET8</accession>
<organism evidence="5 6">
    <name type="scientific">Taphrina deformans (strain PYCC 5710 / ATCC 11124 / CBS 356.35 / IMI 108563 / JCM 9778 / NBRC 8474)</name>
    <name type="common">Peach leaf curl fungus</name>
    <name type="synonym">Lalaria deformans</name>
    <dbReference type="NCBI Taxonomy" id="1097556"/>
    <lineage>
        <taxon>Eukaryota</taxon>
        <taxon>Fungi</taxon>
        <taxon>Dikarya</taxon>
        <taxon>Ascomycota</taxon>
        <taxon>Taphrinomycotina</taxon>
        <taxon>Taphrinomycetes</taxon>
        <taxon>Taphrinales</taxon>
        <taxon>Taphrinaceae</taxon>
        <taxon>Taphrina</taxon>
    </lineage>
</organism>
<evidence type="ECO:0000313" key="5">
    <source>
        <dbReference type="EMBL" id="CCG82991.1"/>
    </source>
</evidence>
<dbReference type="AlphaFoldDB" id="R4XET8"/>
<dbReference type="Proteomes" id="UP000013776">
    <property type="component" value="Unassembled WGS sequence"/>
</dbReference>
<dbReference type="PANTHER" id="PTHR14614">
    <property type="entry name" value="HEPATOCELLULAR CARCINOMA-ASSOCIATED ANTIGEN"/>
    <property type="match status" value="1"/>
</dbReference>
<keyword evidence="1" id="KW-0963">Cytoplasm</keyword>
<dbReference type="OrthoDB" id="46564at2759"/>
<dbReference type="GO" id="GO:0005737">
    <property type="term" value="C:cytoplasm"/>
    <property type="evidence" value="ECO:0007669"/>
    <property type="project" value="TreeGrafter"/>
</dbReference>
<comment type="caution">
    <text evidence="5">The sequence shown here is derived from an EMBL/GenBank/DDBJ whole genome shotgun (WGS) entry which is preliminary data.</text>
</comment>
<dbReference type="PROSITE" id="PS51560">
    <property type="entry name" value="SAM_MT_NNT1"/>
    <property type="match status" value="1"/>
</dbReference>
<evidence type="ECO:0000256" key="2">
    <source>
        <dbReference type="ARBA" id="ARBA00022603"/>
    </source>
</evidence>
<evidence type="ECO:0000256" key="1">
    <source>
        <dbReference type="ARBA" id="ARBA00022490"/>
    </source>
</evidence>
<dbReference type="GO" id="GO:0032259">
    <property type="term" value="P:methylation"/>
    <property type="evidence" value="ECO:0007669"/>
    <property type="project" value="UniProtKB-KW"/>
</dbReference>
<name>R4XET8_TAPDE</name>
<evidence type="ECO:0000256" key="3">
    <source>
        <dbReference type="ARBA" id="ARBA00022679"/>
    </source>
</evidence>
<gene>
    <name evidence="5" type="ORF">TAPDE_003130</name>
</gene>